<organism evidence="2 3">
    <name type="scientific">Methylobacterium oryzae CBMB20</name>
    <dbReference type="NCBI Taxonomy" id="693986"/>
    <lineage>
        <taxon>Bacteria</taxon>
        <taxon>Pseudomonadati</taxon>
        <taxon>Pseudomonadota</taxon>
        <taxon>Alphaproteobacteria</taxon>
        <taxon>Hyphomicrobiales</taxon>
        <taxon>Methylobacteriaceae</taxon>
        <taxon>Methylobacterium</taxon>
    </lineage>
</organism>
<dbReference type="HOGENOM" id="CLU_3292332_0_0_5"/>
<dbReference type="AlphaFoldDB" id="A0A089NQR4"/>
<evidence type="ECO:0000313" key="2">
    <source>
        <dbReference type="EMBL" id="AIQ90271.1"/>
    </source>
</evidence>
<dbReference type="EMBL" id="CP003811">
    <property type="protein sequence ID" value="AIQ90271.1"/>
    <property type="molecule type" value="Genomic_DNA"/>
</dbReference>
<reference evidence="2 3" key="1">
    <citation type="journal article" date="2014" name="PLoS ONE">
        <title>Genome Information of Methylobacterium oryzae, a Plant-Probiotic Methylotroph in the Phyllosphere.</title>
        <authorList>
            <person name="Kwak M.J."/>
            <person name="Jeong H."/>
            <person name="Madhaiyan M."/>
            <person name="Lee Y."/>
            <person name="Sa T.M."/>
            <person name="Oh T.K."/>
            <person name="Kim J.F."/>
        </authorList>
    </citation>
    <scope>NUCLEOTIDE SEQUENCE [LARGE SCALE GENOMIC DNA]</scope>
    <source>
        <strain evidence="2 3">CBMB20</strain>
    </source>
</reference>
<dbReference type="STRING" id="693986.MOC_2516"/>
<gene>
    <name evidence="2" type="ORF">MOC_2516</name>
</gene>
<sequence length="40" mass="4122">MGAIRSSRSSLALGPHPGRSAGIGHRPARRWDAADIPVSG</sequence>
<feature type="region of interest" description="Disordered" evidence="1">
    <location>
        <begin position="1"/>
        <end position="40"/>
    </location>
</feature>
<dbReference type="KEGG" id="mor:MOC_2516"/>
<proteinExistence type="predicted"/>
<protein>
    <submittedName>
        <fullName evidence="2">Protein of unassigned function</fullName>
    </submittedName>
</protein>
<evidence type="ECO:0000256" key="1">
    <source>
        <dbReference type="SAM" id="MobiDB-lite"/>
    </source>
</evidence>
<dbReference type="Proteomes" id="UP000029492">
    <property type="component" value="Chromosome"/>
</dbReference>
<name>A0A089NQR4_9HYPH</name>
<accession>A0A089NQR4</accession>
<evidence type="ECO:0000313" key="3">
    <source>
        <dbReference type="Proteomes" id="UP000029492"/>
    </source>
</evidence>
<feature type="compositionally biased region" description="Polar residues" evidence="1">
    <location>
        <begin position="1"/>
        <end position="10"/>
    </location>
</feature>
<keyword evidence="3" id="KW-1185">Reference proteome</keyword>